<proteinExistence type="predicted"/>
<reference evidence="1 2" key="2">
    <citation type="journal article" date="2017" name="Nature">
        <title>The Apostasia genome and the evolution of orchids.</title>
        <authorList>
            <person name="Zhang G.Q."/>
            <person name="Liu K.W."/>
            <person name="Li Z."/>
            <person name="Lohaus R."/>
            <person name="Hsiao Y.Y."/>
            <person name="Niu S.C."/>
            <person name="Wang J.Y."/>
            <person name="Lin Y.C."/>
            <person name="Xu Q."/>
            <person name="Chen L.J."/>
            <person name="Yoshida K."/>
            <person name="Fujiwara S."/>
            <person name="Wang Z.W."/>
            <person name="Zhang Y.Q."/>
            <person name="Mitsuda N."/>
            <person name="Wang M."/>
            <person name="Liu G.H."/>
            <person name="Pecoraro L."/>
            <person name="Huang H.X."/>
            <person name="Xiao X.J."/>
            <person name="Lin M."/>
            <person name="Wu X.Y."/>
            <person name="Wu W.L."/>
            <person name="Chen Y.Y."/>
            <person name="Chang S.B."/>
            <person name="Sakamoto S."/>
            <person name="Ohme-Takagi M."/>
            <person name="Yagi M."/>
            <person name="Zeng S.J."/>
            <person name="Shen C.Y."/>
            <person name="Yeh C.M."/>
            <person name="Luo Y.B."/>
            <person name="Tsai W.C."/>
            <person name="Van de Peer Y."/>
            <person name="Liu Z.J."/>
        </authorList>
    </citation>
    <scope>NUCLEOTIDE SEQUENCE [LARGE SCALE GENOMIC DNA]</scope>
    <source>
        <tissue evidence="1">The whole plant</tissue>
    </source>
</reference>
<gene>
    <name evidence="1" type="ORF">MA16_Dca006887</name>
</gene>
<reference evidence="1 2" key="1">
    <citation type="journal article" date="2016" name="Sci. Rep.">
        <title>The Dendrobium catenatum Lindl. genome sequence provides insights into polysaccharide synthase, floral development and adaptive evolution.</title>
        <authorList>
            <person name="Zhang G.Q."/>
            <person name="Xu Q."/>
            <person name="Bian C."/>
            <person name="Tsai W.C."/>
            <person name="Yeh C.M."/>
            <person name="Liu K.W."/>
            <person name="Yoshida K."/>
            <person name="Zhang L.S."/>
            <person name="Chang S.B."/>
            <person name="Chen F."/>
            <person name="Shi Y."/>
            <person name="Su Y.Y."/>
            <person name="Zhang Y.Q."/>
            <person name="Chen L.J."/>
            <person name="Yin Y."/>
            <person name="Lin M."/>
            <person name="Huang H."/>
            <person name="Deng H."/>
            <person name="Wang Z.W."/>
            <person name="Zhu S.L."/>
            <person name="Zhao X."/>
            <person name="Deng C."/>
            <person name="Niu S.C."/>
            <person name="Huang J."/>
            <person name="Wang M."/>
            <person name="Liu G.H."/>
            <person name="Yang H.J."/>
            <person name="Xiao X.J."/>
            <person name="Hsiao Y.Y."/>
            <person name="Wu W.L."/>
            <person name="Chen Y.Y."/>
            <person name="Mitsuda N."/>
            <person name="Ohme-Takagi M."/>
            <person name="Luo Y.B."/>
            <person name="Van de Peer Y."/>
            <person name="Liu Z.J."/>
        </authorList>
    </citation>
    <scope>NUCLEOTIDE SEQUENCE [LARGE SCALE GENOMIC DNA]</scope>
    <source>
        <tissue evidence="1">The whole plant</tissue>
    </source>
</reference>
<evidence type="ECO:0000313" key="2">
    <source>
        <dbReference type="Proteomes" id="UP000233837"/>
    </source>
</evidence>
<dbReference type="AlphaFoldDB" id="A0A2I0VT29"/>
<sequence>MPAFRAYHLLNVTNSPFAQLHASFFAIQILIKATNAWILKLAASSLTNPHFPTITQPLRMITCRHDFPKQANVRLRARGRGRLLAANVMRPPRMVEIYRQTKTT</sequence>
<organism evidence="1 2">
    <name type="scientific">Dendrobium catenatum</name>
    <dbReference type="NCBI Taxonomy" id="906689"/>
    <lineage>
        <taxon>Eukaryota</taxon>
        <taxon>Viridiplantae</taxon>
        <taxon>Streptophyta</taxon>
        <taxon>Embryophyta</taxon>
        <taxon>Tracheophyta</taxon>
        <taxon>Spermatophyta</taxon>
        <taxon>Magnoliopsida</taxon>
        <taxon>Liliopsida</taxon>
        <taxon>Asparagales</taxon>
        <taxon>Orchidaceae</taxon>
        <taxon>Epidendroideae</taxon>
        <taxon>Malaxideae</taxon>
        <taxon>Dendrobiinae</taxon>
        <taxon>Dendrobium</taxon>
    </lineage>
</organism>
<keyword evidence="2" id="KW-1185">Reference proteome</keyword>
<accession>A0A2I0VT29</accession>
<name>A0A2I0VT29_9ASPA</name>
<dbReference type="EMBL" id="KZ503267">
    <property type="protein sequence ID" value="PKU66559.1"/>
    <property type="molecule type" value="Genomic_DNA"/>
</dbReference>
<dbReference type="Proteomes" id="UP000233837">
    <property type="component" value="Unassembled WGS sequence"/>
</dbReference>
<evidence type="ECO:0000313" key="1">
    <source>
        <dbReference type="EMBL" id="PKU66559.1"/>
    </source>
</evidence>
<protein>
    <submittedName>
        <fullName evidence="1">Uncharacterized protein</fullName>
    </submittedName>
</protein>